<keyword evidence="2" id="KW-1185">Reference proteome</keyword>
<evidence type="ECO:0000313" key="2">
    <source>
        <dbReference type="Proteomes" id="UP000070475"/>
    </source>
</evidence>
<dbReference type="EMBL" id="LIRB01000088">
    <property type="protein sequence ID" value="KWX80889.1"/>
    <property type="molecule type" value="Genomic_DNA"/>
</dbReference>
<gene>
    <name evidence="1" type="ORF">AMQ84_01955</name>
</gene>
<dbReference type="PATRIC" id="fig|483937.3.peg.5977"/>
<dbReference type="Proteomes" id="UP000070475">
    <property type="component" value="Unassembled WGS sequence"/>
</dbReference>
<comment type="caution">
    <text evidence="1">The sequence shown here is derived from an EMBL/GenBank/DDBJ whole genome shotgun (WGS) entry which is preliminary data.</text>
</comment>
<evidence type="ECO:0000313" key="1">
    <source>
        <dbReference type="EMBL" id="KWX80889.1"/>
    </source>
</evidence>
<sequence length="66" mass="7569">MIKIRTAMRRLRLDRGFSLSGVLFILFLFPEIIDNIGNKLARGFREMAVSDIEDRPMVRVQTGSSI</sequence>
<reference evidence="1 2" key="1">
    <citation type="submission" date="2015-08" db="EMBL/GenBank/DDBJ databases">
        <title>Genomes of Paenibacillus riograndensis.</title>
        <authorList>
            <person name="Sant'Anna F.H."/>
            <person name="Souza R."/>
            <person name="Ambrosini A."/>
            <person name="Bach E."/>
            <person name="Fernandes G."/>
            <person name="Balsanelli E."/>
            <person name="Baura V.A."/>
            <person name="Pedrosa F.O."/>
            <person name="Souza E.M."/>
            <person name="Passaglia L."/>
        </authorList>
    </citation>
    <scope>NUCLEOTIDE SEQUENCE [LARGE SCALE GENOMIC DNA]</scope>
    <source>
        <strain evidence="1 2">CAS34</strain>
    </source>
</reference>
<dbReference type="AlphaFoldDB" id="A0A132UB49"/>
<proteinExistence type="predicted"/>
<accession>A0A132UB49</accession>
<organism evidence="1 2">
    <name type="scientific">Paenibacillus riograndensis</name>
    <dbReference type="NCBI Taxonomy" id="483937"/>
    <lineage>
        <taxon>Bacteria</taxon>
        <taxon>Bacillati</taxon>
        <taxon>Bacillota</taxon>
        <taxon>Bacilli</taxon>
        <taxon>Bacillales</taxon>
        <taxon>Paenibacillaceae</taxon>
        <taxon>Paenibacillus</taxon>
        <taxon>Paenibacillus sonchi group</taxon>
    </lineage>
</organism>
<name>A0A132UB49_9BACL</name>
<protein>
    <submittedName>
        <fullName evidence="1">Uncharacterized protein</fullName>
    </submittedName>
</protein>